<feature type="transmembrane region" description="Helical" evidence="1">
    <location>
        <begin position="186"/>
        <end position="204"/>
    </location>
</feature>
<dbReference type="Pfam" id="PF05145">
    <property type="entry name" value="AbrB"/>
    <property type="match status" value="1"/>
</dbReference>
<sequence>MFQTLARKAPVGWVLAALLLALGAALGAEHLHLPLPWMIGPLFSVAAARTAGLPLLAAPGGRQAGLWAIGTALGLYFTPEVLGHLGDNLLPVLSMAACAVGVGVLSALVIRRWTGVGAETAFFAGLPGGASEMVVLAERQGGAPDRVAAAHALRVMVVVSVVPFVLQHWGAVGVEVFSGSARAVDPARLPLLVGAALAGVMLLHRLRIANAWVLGPLLCVGALAALQVPLSALPAWAVSAGQLLLGTALGCRFSPEFFRAAPRFLAVSAASTLLALILSAAFVAALGRFVPIPVSSLALAASPGGMAEMCVTAKVMHLAVPLVTATHVLRVVLFTVWAPHMCGLFLRLLRVLGR</sequence>
<accession>A0A848G8Q6</accession>
<dbReference type="PANTHER" id="PTHR38457:SF1">
    <property type="entry name" value="REGULATOR ABRB-RELATED"/>
    <property type="match status" value="1"/>
</dbReference>
<dbReference type="EMBL" id="JABBGA010000017">
    <property type="protein sequence ID" value="NML27700.1"/>
    <property type="molecule type" value="Genomic_DNA"/>
</dbReference>
<protein>
    <submittedName>
        <fullName evidence="2">AbrB family transcriptional regulator</fullName>
    </submittedName>
</protein>
<dbReference type="GO" id="GO:0010468">
    <property type="term" value="P:regulation of gene expression"/>
    <property type="evidence" value="ECO:0007669"/>
    <property type="project" value="InterPro"/>
</dbReference>
<comment type="caution">
    <text evidence="2">The sequence shown here is derived from an EMBL/GenBank/DDBJ whole genome shotgun (WGS) entry which is preliminary data.</text>
</comment>
<gene>
    <name evidence="2" type="ORF">HHL15_18245</name>
</gene>
<organism evidence="2 3">
    <name type="scientific">Zoogloea dura</name>
    <dbReference type="NCBI Taxonomy" id="2728840"/>
    <lineage>
        <taxon>Bacteria</taxon>
        <taxon>Pseudomonadati</taxon>
        <taxon>Pseudomonadota</taxon>
        <taxon>Betaproteobacteria</taxon>
        <taxon>Rhodocyclales</taxon>
        <taxon>Zoogloeaceae</taxon>
        <taxon>Zoogloea</taxon>
    </lineage>
</organism>
<dbReference type="Proteomes" id="UP000580043">
    <property type="component" value="Unassembled WGS sequence"/>
</dbReference>
<feature type="transmembrane region" description="Helical" evidence="1">
    <location>
        <begin position="147"/>
        <end position="166"/>
    </location>
</feature>
<dbReference type="GO" id="GO:0016020">
    <property type="term" value="C:membrane"/>
    <property type="evidence" value="ECO:0007669"/>
    <property type="project" value="InterPro"/>
</dbReference>
<feature type="transmembrane region" description="Helical" evidence="1">
    <location>
        <begin position="37"/>
        <end position="57"/>
    </location>
</feature>
<dbReference type="PANTHER" id="PTHR38457">
    <property type="entry name" value="REGULATOR ABRB-RELATED"/>
    <property type="match status" value="1"/>
</dbReference>
<dbReference type="PIRSF" id="PIRSF038991">
    <property type="entry name" value="Protein_AbrB"/>
    <property type="match status" value="1"/>
</dbReference>
<keyword evidence="1" id="KW-0472">Membrane</keyword>
<dbReference type="InterPro" id="IPR007820">
    <property type="entry name" value="AbrB_fam"/>
</dbReference>
<feature type="transmembrane region" description="Helical" evidence="1">
    <location>
        <begin position="265"/>
        <end position="287"/>
    </location>
</feature>
<dbReference type="InterPro" id="IPR017516">
    <property type="entry name" value="AbrB_dup"/>
</dbReference>
<feature type="transmembrane region" description="Helical" evidence="1">
    <location>
        <begin position="211"/>
        <end position="230"/>
    </location>
</feature>
<dbReference type="NCBIfam" id="TIGR03082">
    <property type="entry name" value="Gneg_AbrB_dup"/>
    <property type="match status" value="2"/>
</dbReference>
<evidence type="ECO:0000256" key="1">
    <source>
        <dbReference type="SAM" id="Phobius"/>
    </source>
</evidence>
<feature type="transmembrane region" description="Helical" evidence="1">
    <location>
        <begin position="236"/>
        <end position="253"/>
    </location>
</feature>
<proteinExistence type="predicted"/>
<evidence type="ECO:0000313" key="3">
    <source>
        <dbReference type="Proteomes" id="UP000580043"/>
    </source>
</evidence>
<name>A0A848G8Q6_9RHOO</name>
<keyword evidence="1" id="KW-0812">Transmembrane</keyword>
<reference evidence="2 3" key="1">
    <citation type="submission" date="2020-04" db="EMBL/GenBank/DDBJ databases">
        <title>Zoogloea sp. G-4-1-14 isolated from soil.</title>
        <authorList>
            <person name="Dahal R.H."/>
        </authorList>
    </citation>
    <scope>NUCLEOTIDE SEQUENCE [LARGE SCALE GENOMIC DNA]</scope>
    <source>
        <strain evidence="2 3">G-4-1-14</strain>
    </source>
</reference>
<feature type="transmembrane region" description="Helical" evidence="1">
    <location>
        <begin position="89"/>
        <end position="110"/>
    </location>
</feature>
<keyword evidence="3" id="KW-1185">Reference proteome</keyword>
<evidence type="ECO:0000313" key="2">
    <source>
        <dbReference type="EMBL" id="NML27700.1"/>
    </source>
</evidence>
<feature type="transmembrane region" description="Helical" evidence="1">
    <location>
        <begin position="328"/>
        <end position="349"/>
    </location>
</feature>
<keyword evidence="1" id="KW-1133">Transmembrane helix</keyword>
<feature type="transmembrane region" description="Helical" evidence="1">
    <location>
        <begin position="64"/>
        <end position="83"/>
    </location>
</feature>
<dbReference type="AlphaFoldDB" id="A0A848G8Q6"/>
<dbReference type="RefSeq" id="WP_169147237.1">
    <property type="nucleotide sequence ID" value="NZ_JABBGA010000017.1"/>
</dbReference>